<dbReference type="AlphaFoldDB" id="A0A645CS99"/>
<dbReference type="EMBL" id="VSSQ01029563">
    <property type="protein sequence ID" value="MPM79738.1"/>
    <property type="molecule type" value="Genomic_DNA"/>
</dbReference>
<evidence type="ECO:0000313" key="2">
    <source>
        <dbReference type="EMBL" id="MPM79738.1"/>
    </source>
</evidence>
<sequence>MVLVSCGGYPYDIDLYQSTKAISAVLHALDSKGGLVLFAGLEDGAGPGTFGEDFRLAIEEPERAMQKLQQNFSIPAFIASKIVADLKGHPAALVSDRSDLPFPGEVFTNEKEALEWIEKKIPVGPALCVPAGNCVTVRRK</sequence>
<gene>
    <name evidence="2" type="ORF">SDC9_126779</name>
</gene>
<feature type="domain" description="Lactate racemase C-terminal" evidence="1">
    <location>
        <begin position="2"/>
        <end position="69"/>
    </location>
</feature>
<dbReference type="InterPro" id="IPR048520">
    <property type="entry name" value="LarA_C"/>
</dbReference>
<evidence type="ECO:0000259" key="1">
    <source>
        <dbReference type="Pfam" id="PF21113"/>
    </source>
</evidence>
<dbReference type="InterPro" id="IPR043166">
    <property type="entry name" value="LarA-like_C"/>
</dbReference>
<accession>A0A645CS99</accession>
<dbReference type="Pfam" id="PF21113">
    <property type="entry name" value="LarA_C"/>
    <property type="match status" value="1"/>
</dbReference>
<protein>
    <recommendedName>
        <fullName evidence="1">Lactate racemase C-terminal domain-containing protein</fullName>
    </recommendedName>
</protein>
<dbReference type="Gene3D" id="3.90.226.30">
    <property type="match status" value="1"/>
</dbReference>
<proteinExistence type="predicted"/>
<name>A0A645CS99_9ZZZZ</name>
<reference evidence="2" key="1">
    <citation type="submission" date="2019-08" db="EMBL/GenBank/DDBJ databases">
        <authorList>
            <person name="Kucharzyk K."/>
            <person name="Murdoch R.W."/>
            <person name="Higgins S."/>
            <person name="Loffler F."/>
        </authorList>
    </citation>
    <scope>NUCLEOTIDE SEQUENCE</scope>
</reference>
<organism evidence="2">
    <name type="scientific">bioreactor metagenome</name>
    <dbReference type="NCBI Taxonomy" id="1076179"/>
    <lineage>
        <taxon>unclassified sequences</taxon>
        <taxon>metagenomes</taxon>
        <taxon>ecological metagenomes</taxon>
    </lineage>
</organism>
<comment type="caution">
    <text evidence="2">The sequence shown here is derived from an EMBL/GenBank/DDBJ whole genome shotgun (WGS) entry which is preliminary data.</text>
</comment>